<dbReference type="Pfam" id="PF00857">
    <property type="entry name" value="Isochorismatase"/>
    <property type="match status" value="1"/>
</dbReference>
<gene>
    <name evidence="3" type="ordered locus">AZC_2286</name>
</gene>
<dbReference type="RefSeq" id="WP_012170813.1">
    <property type="nucleotide sequence ID" value="NC_009937.1"/>
</dbReference>
<dbReference type="KEGG" id="azc:AZC_2286"/>
<dbReference type="GO" id="GO:0016787">
    <property type="term" value="F:hydrolase activity"/>
    <property type="evidence" value="ECO:0007669"/>
    <property type="project" value="UniProtKB-KW"/>
</dbReference>
<reference evidence="3 4" key="1">
    <citation type="journal article" date="2007" name="Appl. Environ. Microbiol.">
        <title>Rhizobial factors required for stem nodule maturation and maintenance in Sesbania rostrata-Azorhizobium caulinodans ORS571 symbiosis.</title>
        <authorList>
            <person name="Suzuki S."/>
            <person name="Aono T."/>
            <person name="Lee KB."/>
            <person name="Suzuki T."/>
            <person name="Liu CT."/>
            <person name="Miwa H."/>
            <person name="Wakao S."/>
            <person name="Iki T."/>
            <person name="Oyaizu H."/>
        </authorList>
    </citation>
    <scope>NUCLEOTIDE SEQUENCE [LARGE SCALE GENOMIC DNA]</scope>
    <source>
        <strain evidence="4">ATCC 43989 / DSM 5975 / JCM 20966 / LMG 6465 / NBRC 14845 / NCIMB 13405 / ORS 571</strain>
    </source>
</reference>
<accession>A8I5I9</accession>
<evidence type="ECO:0000259" key="2">
    <source>
        <dbReference type="Pfam" id="PF00857"/>
    </source>
</evidence>
<protein>
    <submittedName>
        <fullName evidence="3">Cysteine hydrolase family protein</fullName>
    </submittedName>
</protein>
<feature type="domain" description="Isochorismatase-like" evidence="2">
    <location>
        <begin position="15"/>
        <end position="186"/>
    </location>
</feature>
<dbReference type="STRING" id="438753.AZC_2286"/>
<proteinExistence type="predicted"/>
<dbReference type="HOGENOM" id="CLU_091983_0_0_5"/>
<reference evidence="3 4" key="6">
    <citation type="journal article" date="2011" name="Appl. Environ. Microbiol.">
        <title>Involvement of the azorhizobial chromosome partition gene (parA) in the onset of bacteroid differentiation during Sesbania rostrata stem nodule development.</title>
        <authorList>
            <person name="Liu CT."/>
            <person name="Lee KB."/>
            <person name="Wang YS."/>
            <person name="Peng MH."/>
            <person name="Lee KT."/>
            <person name="Suzuki S."/>
            <person name="Suzuki T."/>
            <person name="Oyaizu H."/>
        </authorList>
    </citation>
    <scope>NUCLEOTIDE SEQUENCE [LARGE SCALE GENOMIC DNA]</scope>
    <source>
        <strain evidence="4">ATCC 43989 / DSM 5975 / JCM 20966 / LMG 6465 / NBRC 14845 / NCIMB 13405 / ORS 571</strain>
    </source>
</reference>
<reference evidence="3 4" key="5">
    <citation type="journal article" date="2010" name="Appl. Environ. Microbiol.">
        <title>phrR-like gene praR of Azorhizobium caulinodans ORS571 is essential for symbiosis with Sesbania rostrata and is involved in expression of reb genes.</title>
        <authorList>
            <person name="Akiba N."/>
            <person name="Aono T."/>
            <person name="Toyazaki H."/>
            <person name="Sato S."/>
            <person name="Oyaizu H."/>
        </authorList>
    </citation>
    <scope>NUCLEOTIDE SEQUENCE [LARGE SCALE GENOMIC DNA]</scope>
    <source>
        <strain evidence="4">ATCC 43989 / DSM 5975 / JCM 20966 / LMG 6465 / NBRC 14845 / NCIMB 13405 / ORS 571</strain>
    </source>
</reference>
<keyword evidence="4" id="KW-1185">Reference proteome</keyword>
<reference evidence="3 4" key="4">
    <citation type="journal article" date="2009" name="Appl. Environ. Microbiol.">
        <title>Comparative genome-wide transcriptional profiling of Azorhizobium caulinodans ORS571 grown under free-living and symbiotic conditions.</title>
        <authorList>
            <person name="Tsukada S."/>
            <person name="Aono T."/>
            <person name="Akiba N."/>
            <person name="Lee KB."/>
            <person name="Liu CT."/>
            <person name="Toyazaki H."/>
            <person name="Oyaizu H."/>
        </authorList>
    </citation>
    <scope>NUCLEOTIDE SEQUENCE [LARGE SCALE GENOMIC DNA]</scope>
    <source>
        <strain evidence="4">ATCC 43989 / DSM 5975 / JCM 20966 / LMG 6465 / NBRC 14845 / NCIMB 13405 / ORS 571</strain>
    </source>
</reference>
<evidence type="ECO:0000313" key="4">
    <source>
        <dbReference type="Proteomes" id="UP000000270"/>
    </source>
</evidence>
<sequence length="205" mass="22531">MGEGLRRDPIGPNAVHVCLDMQRLLAPGGPWPTPWALDVIPAITELAARAPARTVFTRFLPPEAPDGLTGTWQRFYRKWHDLTRSELDPGLLDLVPELARFVPPAHVVDKSRYSAFSGADLLPLLTHLRADTLILSGAETDVCVLATLFDAVDFGFRVILAGDAVCSSSDTGHDAIMAMLQTRLSIQVEVARTEDILNRWERPAL</sequence>
<dbReference type="EMBL" id="AP009384">
    <property type="protein sequence ID" value="BAF88284.1"/>
    <property type="molecule type" value="Genomic_DNA"/>
</dbReference>
<dbReference type="PANTHER" id="PTHR43540:SF6">
    <property type="entry name" value="ISOCHORISMATASE-LIKE DOMAIN-CONTAINING PROTEIN"/>
    <property type="match status" value="1"/>
</dbReference>
<dbReference type="PANTHER" id="PTHR43540">
    <property type="entry name" value="PEROXYUREIDOACRYLATE/UREIDOACRYLATE AMIDOHYDROLASE-RELATED"/>
    <property type="match status" value="1"/>
</dbReference>
<keyword evidence="1 3" id="KW-0378">Hydrolase</keyword>
<dbReference type="InterPro" id="IPR036380">
    <property type="entry name" value="Isochorismatase-like_sf"/>
</dbReference>
<dbReference type="CDD" id="cd00431">
    <property type="entry name" value="cysteine_hydrolases"/>
    <property type="match status" value="1"/>
</dbReference>
<name>A8I5I9_AZOC5</name>
<evidence type="ECO:0000313" key="3">
    <source>
        <dbReference type="EMBL" id="BAF88284.1"/>
    </source>
</evidence>
<dbReference type="AlphaFoldDB" id="A8I5I9"/>
<dbReference type="InterPro" id="IPR000868">
    <property type="entry name" value="Isochorismatase-like_dom"/>
</dbReference>
<dbReference type="InterPro" id="IPR050272">
    <property type="entry name" value="Isochorismatase-like_hydrls"/>
</dbReference>
<evidence type="ECO:0000256" key="1">
    <source>
        <dbReference type="ARBA" id="ARBA00022801"/>
    </source>
</evidence>
<reference evidence="4" key="2">
    <citation type="submission" date="2007-04" db="EMBL/GenBank/DDBJ databases">
        <title>Complete genome sequence of the nitrogen-fixing bacterium Azorhizobium caulinodans ORS571.</title>
        <authorList>
            <person name="Lee K.B."/>
            <person name="Backer P.D."/>
            <person name="Aono T."/>
            <person name="Liu C.T."/>
            <person name="Suzuki S."/>
            <person name="Suzuki T."/>
            <person name="Kaneko T."/>
            <person name="Yamada M."/>
            <person name="Tabata S."/>
            <person name="Kupfer D.M."/>
            <person name="Najar F.Z."/>
            <person name="Wiley G.B."/>
            <person name="Roe B."/>
            <person name="Binnewies T."/>
            <person name="Ussery D."/>
            <person name="Vereecke D."/>
            <person name="Gevers D."/>
            <person name="Holsters M."/>
            <person name="Oyaizu H."/>
        </authorList>
    </citation>
    <scope>NUCLEOTIDE SEQUENCE [LARGE SCALE GENOMIC DNA]</scope>
    <source>
        <strain evidence="4">ATCC 43989 / DSM 5975 / JCM 20966 / LMG 6465 / NBRC 14845 / NCIMB 13405 / ORS 571</strain>
    </source>
</reference>
<organism evidence="3 4">
    <name type="scientific">Azorhizobium caulinodans (strain ATCC 43989 / DSM 5975 / JCM 20966 / LMG 6465 / NBRC 14845 / NCIMB 13405 / ORS 571)</name>
    <dbReference type="NCBI Taxonomy" id="438753"/>
    <lineage>
        <taxon>Bacteria</taxon>
        <taxon>Pseudomonadati</taxon>
        <taxon>Pseudomonadota</taxon>
        <taxon>Alphaproteobacteria</taxon>
        <taxon>Hyphomicrobiales</taxon>
        <taxon>Xanthobacteraceae</taxon>
        <taxon>Azorhizobium</taxon>
    </lineage>
</organism>
<dbReference type="eggNOG" id="COG1335">
    <property type="taxonomic scope" value="Bacteria"/>
</dbReference>
<dbReference type="Gene3D" id="3.40.50.850">
    <property type="entry name" value="Isochorismatase-like"/>
    <property type="match status" value="1"/>
</dbReference>
<dbReference type="Proteomes" id="UP000000270">
    <property type="component" value="Chromosome"/>
</dbReference>
<dbReference type="SUPFAM" id="SSF52499">
    <property type="entry name" value="Isochorismatase-like hydrolases"/>
    <property type="match status" value="1"/>
</dbReference>
<reference evidence="3 4" key="3">
    <citation type="journal article" date="2008" name="BMC Genomics">
        <title>The genome of the versatile nitrogen fixer Azorhizobium caulinodans ORS571.</title>
        <authorList>
            <person name="Lee KB."/>
            <person name="Backer P.D."/>
            <person name="Aono T."/>
            <person name="Liu CT."/>
            <person name="Suzuki S."/>
            <person name="Suzuki T."/>
            <person name="Kaneko T."/>
            <person name="Yamada M."/>
            <person name="Tabata S."/>
            <person name="Kupfer D.M."/>
            <person name="Najar F.Z."/>
            <person name="Wiley G.B."/>
            <person name="Roe B."/>
            <person name="Binnewies T.T."/>
            <person name="Ussery D.W."/>
            <person name="D'Haeze W."/>
            <person name="Herder J.D."/>
            <person name="Gevers D."/>
            <person name="Vereecke D."/>
            <person name="Holsters M."/>
            <person name="Oyaizu H."/>
        </authorList>
    </citation>
    <scope>NUCLEOTIDE SEQUENCE [LARGE SCALE GENOMIC DNA]</scope>
    <source>
        <strain evidence="4">ATCC 43989 / DSM 5975 / JCM 20966 / LMG 6465 / NBRC 14845 / NCIMB 13405 / ORS 571</strain>
    </source>
</reference>